<feature type="transmembrane region" description="Helical" evidence="1">
    <location>
        <begin position="567"/>
        <end position="586"/>
    </location>
</feature>
<accession>G5II71</accession>
<dbReference type="HOGENOM" id="CLU_018810_0_0_9"/>
<evidence type="ECO:0000259" key="2">
    <source>
        <dbReference type="Pfam" id="PF13231"/>
    </source>
</evidence>
<dbReference type="EMBL" id="ADLN01000084">
    <property type="protein sequence ID" value="EHI58807.1"/>
    <property type="molecule type" value="Genomic_DNA"/>
</dbReference>
<feature type="transmembrane region" description="Helical" evidence="1">
    <location>
        <begin position="123"/>
        <end position="144"/>
    </location>
</feature>
<dbReference type="InterPro" id="IPR038731">
    <property type="entry name" value="RgtA/B/C-like"/>
</dbReference>
<feature type="transmembrane region" description="Helical" evidence="1">
    <location>
        <begin position="150"/>
        <end position="172"/>
    </location>
</feature>
<proteinExistence type="predicted"/>
<feature type="transmembrane region" description="Helical" evidence="1">
    <location>
        <begin position="342"/>
        <end position="359"/>
    </location>
</feature>
<comment type="caution">
    <text evidence="3">The sequence shown here is derived from an EMBL/GenBank/DDBJ whole genome shotgun (WGS) entry which is preliminary data.</text>
</comment>
<feature type="transmembrane region" description="Helical" evidence="1">
    <location>
        <begin position="42"/>
        <end position="63"/>
    </location>
</feature>
<feature type="domain" description="Glycosyltransferase RgtA/B/C/D-like" evidence="2">
    <location>
        <begin position="290"/>
        <end position="412"/>
    </location>
</feature>
<organism evidence="3 4">
    <name type="scientific">Hungatella hathewayi WAL-18680</name>
    <dbReference type="NCBI Taxonomy" id="742737"/>
    <lineage>
        <taxon>Bacteria</taxon>
        <taxon>Bacillati</taxon>
        <taxon>Bacillota</taxon>
        <taxon>Clostridia</taxon>
        <taxon>Lachnospirales</taxon>
        <taxon>Lachnospiraceae</taxon>
        <taxon>Hungatella</taxon>
    </lineage>
</organism>
<evidence type="ECO:0000313" key="4">
    <source>
        <dbReference type="Proteomes" id="UP000005384"/>
    </source>
</evidence>
<name>G5II71_9FIRM</name>
<feature type="transmembrane region" description="Helical" evidence="1">
    <location>
        <begin position="215"/>
        <end position="234"/>
    </location>
</feature>
<feature type="transmembrane region" description="Helical" evidence="1">
    <location>
        <begin position="318"/>
        <end position="336"/>
    </location>
</feature>
<dbReference type="PATRIC" id="fig|742737.3.peg.3175"/>
<feature type="transmembrane region" description="Helical" evidence="1">
    <location>
        <begin position="94"/>
        <end position="111"/>
    </location>
</feature>
<protein>
    <recommendedName>
        <fullName evidence="2">Glycosyltransferase RgtA/B/C/D-like domain-containing protein</fullName>
    </recommendedName>
</protein>
<dbReference type="RefSeq" id="WP_006781178.1">
    <property type="nucleotide sequence ID" value="NZ_CP040506.1"/>
</dbReference>
<dbReference type="Pfam" id="PF13231">
    <property type="entry name" value="PMT_2"/>
    <property type="match status" value="1"/>
</dbReference>
<dbReference type="OrthoDB" id="2603533at2"/>
<evidence type="ECO:0000313" key="3">
    <source>
        <dbReference type="EMBL" id="EHI58807.1"/>
    </source>
</evidence>
<feature type="transmembrane region" description="Helical" evidence="1">
    <location>
        <begin position="380"/>
        <end position="401"/>
    </location>
</feature>
<feature type="transmembrane region" description="Helical" evidence="1">
    <location>
        <begin position="70"/>
        <end position="88"/>
    </location>
</feature>
<feature type="transmembrane region" description="Helical" evidence="1">
    <location>
        <begin position="287"/>
        <end position="306"/>
    </location>
</feature>
<keyword evidence="1" id="KW-1133">Transmembrane helix</keyword>
<feature type="transmembrane region" description="Helical" evidence="1">
    <location>
        <begin position="621"/>
        <end position="643"/>
    </location>
</feature>
<sequence length="805" mass="88728">MTRREKMVWLVLCLVCVLCLAVPVKGLFLDGVYSWHIRQPEFWNMIGETAGLALILGVVWLFVENRQAKIVATGILCLVFAWCHVVFLPMVVSGGYLAYLYLVGYLIRTRCAGMTDDEMNDGWLWDILLGFGAVIILFCLMSVMGVGRIGVLKAVVAVTGIGACICVGPEVVRKLRRGWAMHERADGGRGRSAVLEAGRKSVDRKPAPRLTGWESLLMVFMIVMVLIQVGRMGISLDFDSLWYGVRSAYILDNGHGIYENMGSVGLVYTYPKGLETLLLPLSDLASHSYLIFFNIWMAVLALTAVYRIGRFYMNRTGALLAAACVSSIPAVMNMSITAKTDTATLLVQLVMVLFMLHYLKERQARYLIASLGACFLSWTLKPTAVVFSTAVFGMSVLYLLGTRQLALRAPVREWLSLLVPFTALAGIWARTMIMVGIPVTSVFSSIFLKLGFRLKYPFSVLPLNGSGAGEGSIWSYLLDTLCRMFLYPVGENMSHVVIAWGTSLLFFLAAVVLLAVFARGRKGNAGAGGTVVSVPGSLADDAAEMDTGSRRLAGDTITASDQNLARYAHTVMIPFILVCLVSLAMLGQIDGNYFMLLDTFLVLYGCVFLSRIRGVALRKGILILMVPILLLNVPVTMVSNWAWSLGYTPITVLNKGRINHRELHHQEMMALGSSGIWNILAADSTTRVIAVGNHPQVFAFPCNVQSYDDITSTWGNVRLVKTMDAFIEYLAYAKTDYIYMQAGAVEEGSRCHELMGYLIEAGILTDVIYENGNLLAKVDLQGQYSPDATDAYEIYQTTYPVRPKQ</sequence>
<dbReference type="AlphaFoldDB" id="G5II71"/>
<keyword evidence="1" id="KW-0812">Transmembrane</keyword>
<reference evidence="3 4" key="1">
    <citation type="submission" date="2011-08" db="EMBL/GenBank/DDBJ databases">
        <title>The Genome Sequence of Clostridium hathewayi WAL-18680.</title>
        <authorList>
            <consortium name="The Broad Institute Genome Sequencing Platform"/>
            <person name="Earl A."/>
            <person name="Ward D."/>
            <person name="Feldgarden M."/>
            <person name="Gevers D."/>
            <person name="Finegold S.M."/>
            <person name="Summanen P.H."/>
            <person name="Molitoris D.R."/>
            <person name="Song M."/>
            <person name="Daigneault M."/>
            <person name="Allen-Vercoe E."/>
            <person name="Young S.K."/>
            <person name="Zeng Q."/>
            <person name="Gargeya S."/>
            <person name="Fitzgerald M."/>
            <person name="Haas B."/>
            <person name="Abouelleil A."/>
            <person name="Alvarado L."/>
            <person name="Arachchi H.M."/>
            <person name="Berlin A."/>
            <person name="Brown A."/>
            <person name="Chapman S.B."/>
            <person name="Chen Z."/>
            <person name="Dunbar C."/>
            <person name="Freedman E."/>
            <person name="Gearin G."/>
            <person name="Gellesch M."/>
            <person name="Goldberg J."/>
            <person name="Griggs A."/>
            <person name="Gujja S."/>
            <person name="Heiman D."/>
            <person name="Howarth C."/>
            <person name="Larson L."/>
            <person name="Lui A."/>
            <person name="MacDonald P.J.P."/>
            <person name="Montmayeur A."/>
            <person name="Murphy C."/>
            <person name="Neiman D."/>
            <person name="Pearson M."/>
            <person name="Priest M."/>
            <person name="Roberts A."/>
            <person name="Saif S."/>
            <person name="Shea T."/>
            <person name="Shenoy N."/>
            <person name="Sisk P."/>
            <person name="Stolte C."/>
            <person name="Sykes S."/>
            <person name="Wortman J."/>
            <person name="Nusbaum C."/>
            <person name="Birren B."/>
        </authorList>
    </citation>
    <scope>NUCLEOTIDE SEQUENCE [LARGE SCALE GENOMIC DNA]</scope>
    <source>
        <strain evidence="3 4">WAL-18680</strain>
    </source>
</reference>
<feature type="transmembrane region" description="Helical" evidence="1">
    <location>
        <begin position="497"/>
        <end position="518"/>
    </location>
</feature>
<feature type="transmembrane region" description="Helical" evidence="1">
    <location>
        <begin position="592"/>
        <end position="609"/>
    </location>
</feature>
<keyword evidence="1" id="KW-0472">Membrane</keyword>
<dbReference type="Proteomes" id="UP000005384">
    <property type="component" value="Unassembled WGS sequence"/>
</dbReference>
<keyword evidence="4" id="KW-1185">Reference proteome</keyword>
<evidence type="ECO:0000256" key="1">
    <source>
        <dbReference type="SAM" id="Phobius"/>
    </source>
</evidence>
<feature type="transmembrane region" description="Helical" evidence="1">
    <location>
        <begin position="421"/>
        <end position="448"/>
    </location>
</feature>
<gene>
    <name evidence="3" type="ORF">HMPREF9473_03199</name>
</gene>